<proteinExistence type="predicted"/>
<accession>A0ABU6WH29</accession>
<sequence length="143" mass="15568">MRATSQGATSAVFRDSSGRLLTGFAAKITTASPLIAESEAIRTALIAAKNLELQQIIIESDNLLLIQAIKSKSTIGEVDSILQDIHHLAAEIPHCEFTWTPREGNLVADLVAGLAVANILRPNWSSDPPRQVMEALRSELLWR</sequence>
<dbReference type="PANTHER" id="PTHR47074:SF11">
    <property type="entry name" value="REVERSE TRANSCRIPTASE-LIKE PROTEIN"/>
    <property type="match status" value="1"/>
</dbReference>
<gene>
    <name evidence="2" type="ORF">PIB30_041608</name>
</gene>
<dbReference type="InterPro" id="IPR012337">
    <property type="entry name" value="RNaseH-like_sf"/>
</dbReference>
<dbReference type="InterPro" id="IPR044730">
    <property type="entry name" value="RNase_H-like_dom_plant"/>
</dbReference>
<dbReference type="Proteomes" id="UP001341840">
    <property type="component" value="Unassembled WGS sequence"/>
</dbReference>
<comment type="caution">
    <text evidence="2">The sequence shown here is derived from an EMBL/GenBank/DDBJ whole genome shotgun (WGS) entry which is preliminary data.</text>
</comment>
<name>A0ABU6WH29_9FABA</name>
<dbReference type="EMBL" id="JASCZI010181474">
    <property type="protein sequence ID" value="MED6183845.1"/>
    <property type="molecule type" value="Genomic_DNA"/>
</dbReference>
<dbReference type="PANTHER" id="PTHR47074">
    <property type="entry name" value="BNAC02G40300D PROTEIN"/>
    <property type="match status" value="1"/>
</dbReference>
<evidence type="ECO:0000313" key="3">
    <source>
        <dbReference type="Proteomes" id="UP001341840"/>
    </source>
</evidence>
<keyword evidence="3" id="KW-1185">Reference proteome</keyword>
<dbReference type="InterPro" id="IPR036397">
    <property type="entry name" value="RNaseH_sf"/>
</dbReference>
<evidence type="ECO:0000259" key="1">
    <source>
        <dbReference type="Pfam" id="PF13456"/>
    </source>
</evidence>
<dbReference type="Pfam" id="PF13456">
    <property type="entry name" value="RVT_3"/>
    <property type="match status" value="1"/>
</dbReference>
<protein>
    <recommendedName>
        <fullName evidence="1">RNase H type-1 domain-containing protein</fullName>
    </recommendedName>
</protein>
<dbReference type="InterPro" id="IPR052929">
    <property type="entry name" value="RNase_H-like_EbsB-rel"/>
</dbReference>
<feature type="domain" description="RNase H type-1" evidence="1">
    <location>
        <begin position="4"/>
        <end position="112"/>
    </location>
</feature>
<evidence type="ECO:0000313" key="2">
    <source>
        <dbReference type="EMBL" id="MED6183845.1"/>
    </source>
</evidence>
<reference evidence="2 3" key="1">
    <citation type="journal article" date="2023" name="Plants (Basel)">
        <title>Bridging the Gap: Combining Genomics and Transcriptomics Approaches to Understand Stylosanthes scabra, an Orphan Legume from the Brazilian Caatinga.</title>
        <authorList>
            <person name="Ferreira-Neto J.R.C."/>
            <person name="da Silva M.D."/>
            <person name="Binneck E."/>
            <person name="de Melo N.F."/>
            <person name="da Silva R.H."/>
            <person name="de Melo A.L.T.M."/>
            <person name="Pandolfi V."/>
            <person name="Bustamante F.O."/>
            <person name="Brasileiro-Vidal A.C."/>
            <person name="Benko-Iseppon A.M."/>
        </authorList>
    </citation>
    <scope>NUCLEOTIDE SEQUENCE [LARGE SCALE GENOMIC DNA]</scope>
    <source>
        <tissue evidence="2">Leaves</tissue>
    </source>
</reference>
<dbReference type="CDD" id="cd06222">
    <property type="entry name" value="RNase_H_like"/>
    <property type="match status" value="1"/>
</dbReference>
<dbReference type="Gene3D" id="3.30.420.10">
    <property type="entry name" value="Ribonuclease H-like superfamily/Ribonuclease H"/>
    <property type="match status" value="1"/>
</dbReference>
<dbReference type="InterPro" id="IPR002156">
    <property type="entry name" value="RNaseH_domain"/>
</dbReference>
<dbReference type="SUPFAM" id="SSF53098">
    <property type="entry name" value="Ribonuclease H-like"/>
    <property type="match status" value="1"/>
</dbReference>
<organism evidence="2 3">
    <name type="scientific">Stylosanthes scabra</name>
    <dbReference type="NCBI Taxonomy" id="79078"/>
    <lineage>
        <taxon>Eukaryota</taxon>
        <taxon>Viridiplantae</taxon>
        <taxon>Streptophyta</taxon>
        <taxon>Embryophyta</taxon>
        <taxon>Tracheophyta</taxon>
        <taxon>Spermatophyta</taxon>
        <taxon>Magnoliopsida</taxon>
        <taxon>eudicotyledons</taxon>
        <taxon>Gunneridae</taxon>
        <taxon>Pentapetalae</taxon>
        <taxon>rosids</taxon>
        <taxon>fabids</taxon>
        <taxon>Fabales</taxon>
        <taxon>Fabaceae</taxon>
        <taxon>Papilionoideae</taxon>
        <taxon>50 kb inversion clade</taxon>
        <taxon>dalbergioids sensu lato</taxon>
        <taxon>Dalbergieae</taxon>
        <taxon>Pterocarpus clade</taxon>
        <taxon>Stylosanthes</taxon>
    </lineage>
</organism>